<dbReference type="AlphaFoldDB" id="A0A2N3XV63"/>
<organism evidence="1 2">
    <name type="scientific">Saccharopolyspora spinosa</name>
    <dbReference type="NCBI Taxonomy" id="60894"/>
    <lineage>
        <taxon>Bacteria</taxon>
        <taxon>Bacillati</taxon>
        <taxon>Actinomycetota</taxon>
        <taxon>Actinomycetes</taxon>
        <taxon>Pseudonocardiales</taxon>
        <taxon>Pseudonocardiaceae</taxon>
        <taxon>Saccharopolyspora</taxon>
    </lineage>
</organism>
<gene>
    <name evidence="1" type="ORF">A8926_2189</name>
</gene>
<accession>A0A2N3XV63</accession>
<evidence type="ECO:0000313" key="1">
    <source>
        <dbReference type="EMBL" id="PKW14563.1"/>
    </source>
</evidence>
<dbReference type="EMBL" id="PJNB01000001">
    <property type="protein sequence ID" value="PKW14563.1"/>
    <property type="molecule type" value="Genomic_DNA"/>
</dbReference>
<reference evidence="1" key="1">
    <citation type="submission" date="2017-12" db="EMBL/GenBank/DDBJ databases">
        <title>Sequencing the genomes of 1000 Actinobacteria strains.</title>
        <authorList>
            <person name="Klenk H.-P."/>
        </authorList>
    </citation>
    <scope>NUCLEOTIDE SEQUENCE [LARGE SCALE GENOMIC DNA]</scope>
    <source>
        <strain evidence="1">DSM 44228</strain>
    </source>
</reference>
<name>A0A2N3XV63_SACSN</name>
<comment type="caution">
    <text evidence="1">The sequence shown here is derived from an EMBL/GenBank/DDBJ whole genome shotgun (WGS) entry which is preliminary data.</text>
</comment>
<protein>
    <submittedName>
        <fullName evidence="1">Uncharacterized protein</fullName>
    </submittedName>
</protein>
<evidence type="ECO:0000313" key="2">
    <source>
        <dbReference type="Proteomes" id="UP000233786"/>
    </source>
</evidence>
<dbReference type="Proteomes" id="UP000233786">
    <property type="component" value="Unassembled WGS sequence"/>
</dbReference>
<proteinExistence type="predicted"/>
<sequence length="67" mass="7419">MIETDHSFLAVLKDSCKAPGLMVSMFPLTTVVMWYSIQKSTIGFACVNLSPETSGPKIFVRSTRFSD</sequence>
<keyword evidence="2" id="KW-1185">Reference proteome</keyword>